<comment type="caution">
    <text evidence="2">The sequence shown here is derived from an EMBL/GenBank/DDBJ whole genome shotgun (WGS) entry which is preliminary data.</text>
</comment>
<protein>
    <submittedName>
        <fullName evidence="2">Uncharacterized protein</fullName>
    </submittedName>
</protein>
<gene>
    <name evidence="2" type="ORF">Ctob_000822</name>
</gene>
<dbReference type="EMBL" id="JWZX01002605">
    <property type="protein sequence ID" value="KOO28194.1"/>
    <property type="molecule type" value="Genomic_DNA"/>
</dbReference>
<feature type="coiled-coil region" evidence="1">
    <location>
        <begin position="33"/>
        <end position="67"/>
    </location>
</feature>
<proteinExistence type="predicted"/>
<accession>A0A0M0JNN3</accession>
<evidence type="ECO:0000313" key="2">
    <source>
        <dbReference type="EMBL" id="KOO28194.1"/>
    </source>
</evidence>
<keyword evidence="1" id="KW-0175">Coiled coil</keyword>
<evidence type="ECO:0000256" key="1">
    <source>
        <dbReference type="SAM" id="Coils"/>
    </source>
</evidence>
<dbReference type="Proteomes" id="UP000037460">
    <property type="component" value="Unassembled WGS sequence"/>
</dbReference>
<organism evidence="2 3">
    <name type="scientific">Chrysochromulina tobinii</name>
    <dbReference type="NCBI Taxonomy" id="1460289"/>
    <lineage>
        <taxon>Eukaryota</taxon>
        <taxon>Haptista</taxon>
        <taxon>Haptophyta</taxon>
        <taxon>Prymnesiophyceae</taxon>
        <taxon>Prymnesiales</taxon>
        <taxon>Chrysochromulinaceae</taxon>
        <taxon>Chrysochromulina</taxon>
    </lineage>
</organism>
<reference evidence="3" key="1">
    <citation type="journal article" date="2015" name="PLoS Genet.">
        <title>Genome Sequence and Transcriptome Analyses of Chrysochromulina tobin: Metabolic Tools for Enhanced Algal Fitness in the Prominent Order Prymnesiales (Haptophyceae).</title>
        <authorList>
            <person name="Hovde B.T."/>
            <person name="Deodato C.R."/>
            <person name="Hunsperger H.M."/>
            <person name="Ryken S.A."/>
            <person name="Yost W."/>
            <person name="Jha R.K."/>
            <person name="Patterson J."/>
            <person name="Monnat R.J. Jr."/>
            <person name="Barlow S.B."/>
            <person name="Starkenburg S.R."/>
            <person name="Cattolico R.A."/>
        </authorList>
    </citation>
    <scope>NUCLEOTIDE SEQUENCE</scope>
    <source>
        <strain evidence="3">CCMP291</strain>
    </source>
</reference>
<dbReference type="AlphaFoldDB" id="A0A0M0JNN3"/>
<sequence length="240" mass="26443">MEMLNNLKQGGEAAMGNARTERVTLETVISGLHDELEATRAAAAEEAARLQAALDTCRAELHACNERLARTHATLGLTTERARVLESSRGQLQINLDGTLTTLEEATRRHAQEQAELKHARAAREAELLQTIHQAELRAKASEVKAEVALKRARRFEEELALARRAHLDEKLALTHELERFADRLAVVEGSRLDPTHIGNVAFAAQMRGRPSSASVPTTLLRGRYQRMVPPQMMASPAPA</sequence>
<evidence type="ECO:0000313" key="3">
    <source>
        <dbReference type="Proteomes" id="UP000037460"/>
    </source>
</evidence>
<keyword evidence="3" id="KW-1185">Reference proteome</keyword>
<name>A0A0M0JNN3_9EUKA</name>
<feature type="coiled-coil region" evidence="1">
    <location>
        <begin position="103"/>
        <end position="166"/>
    </location>
</feature>